<evidence type="ECO:0000313" key="3">
    <source>
        <dbReference type="Proteomes" id="UP001334248"/>
    </source>
</evidence>
<keyword evidence="3" id="KW-1185">Reference proteome</keyword>
<organism evidence="2 3">
    <name type="scientific">Knufia obscura</name>
    <dbReference type="NCBI Taxonomy" id="1635080"/>
    <lineage>
        <taxon>Eukaryota</taxon>
        <taxon>Fungi</taxon>
        <taxon>Dikarya</taxon>
        <taxon>Ascomycota</taxon>
        <taxon>Pezizomycotina</taxon>
        <taxon>Eurotiomycetes</taxon>
        <taxon>Chaetothyriomycetidae</taxon>
        <taxon>Chaetothyriales</taxon>
        <taxon>Trichomeriaceae</taxon>
        <taxon>Knufia</taxon>
    </lineage>
</organism>
<proteinExistence type="predicted"/>
<accession>A0ABR0RB00</accession>
<feature type="region of interest" description="Disordered" evidence="1">
    <location>
        <begin position="1"/>
        <end position="45"/>
    </location>
</feature>
<evidence type="ECO:0000256" key="1">
    <source>
        <dbReference type="SAM" id="MobiDB-lite"/>
    </source>
</evidence>
<sequence>MPPRRRGARPVQQAQRDPTRDTRAHNVNQVPGPNPGPHHPPAAALDFPANANALAATALAATGIITSTIAFTGGQQAQVQAQAQQPPIISPQAIRFIANAAAGHQGLADALNTFASLNNRAVAAAYINNSAATNGVVDRSLRHFGFLNNVAAHFQQAANPNDPRSVQLRAAAFLLGPASGEAGARFASLFKREEWFRLKALNRQAGNAPWPNWDPFRDAVNLAYPAPGHYLQVKCGNMFRSAIQYTQTPNHLVNPPSELDWEWEFDDNNPRVGTFCTRDDDDIWERYFDEITEEAERLIPARTGFPQPIIGRANGKRIA</sequence>
<dbReference type="GeneID" id="90003363"/>
<gene>
    <name evidence="2" type="ORF">PMZ80_009914</name>
</gene>
<protein>
    <submittedName>
        <fullName evidence="2">Uncharacterized protein</fullName>
    </submittedName>
</protein>
<name>A0ABR0RB00_9EURO</name>
<dbReference type="EMBL" id="JAVHJV010000015">
    <property type="protein sequence ID" value="KAK5937785.1"/>
    <property type="molecule type" value="Genomic_DNA"/>
</dbReference>
<dbReference type="RefSeq" id="XP_064725875.1">
    <property type="nucleotide sequence ID" value="XM_064878307.1"/>
</dbReference>
<reference evidence="2 3" key="1">
    <citation type="journal article" date="2023" name="Res Sq">
        <title>Genomic and morphological characterization of Knufia obscura isolated from the Mars 2020 spacecraft assembly facility.</title>
        <authorList>
            <person name="Chander A.M."/>
            <person name="Teixeira M.M."/>
            <person name="Singh N.K."/>
            <person name="Williams M.P."/>
            <person name="Parker C.W."/>
            <person name="Leo P."/>
            <person name="Stajich J.E."/>
            <person name="Torok T."/>
            <person name="Tighe S."/>
            <person name="Mason C.E."/>
            <person name="Venkateswaran K."/>
        </authorList>
    </citation>
    <scope>NUCLEOTIDE SEQUENCE [LARGE SCALE GENOMIC DNA]</scope>
    <source>
        <strain evidence="2 3">CCFEE 5817</strain>
    </source>
</reference>
<dbReference type="Proteomes" id="UP001334248">
    <property type="component" value="Unassembled WGS sequence"/>
</dbReference>
<evidence type="ECO:0000313" key="2">
    <source>
        <dbReference type="EMBL" id="KAK5937785.1"/>
    </source>
</evidence>
<comment type="caution">
    <text evidence="2">The sequence shown here is derived from an EMBL/GenBank/DDBJ whole genome shotgun (WGS) entry which is preliminary data.</text>
</comment>